<accession>A0A0D6JVI4</accession>
<proteinExistence type="predicted"/>
<dbReference type="Proteomes" id="UP000198902">
    <property type="component" value="Unassembled WGS sequence"/>
</dbReference>
<sequence length="78" mass="8948">MLLSDLLKESLDTATLDTEQVCLFYGVKDSWAIFVNDFNISELNIGESFFELVCFIEASMKYRPHLCFCLLDLVADNE</sequence>
<evidence type="ECO:0000313" key="2">
    <source>
        <dbReference type="Proteomes" id="UP000198902"/>
    </source>
</evidence>
<organism evidence="1 2">
    <name type="scientific">Haloferax massiliensis</name>
    <dbReference type="NCBI Taxonomy" id="1476858"/>
    <lineage>
        <taxon>Archaea</taxon>
        <taxon>Methanobacteriati</taxon>
        <taxon>Methanobacteriota</taxon>
        <taxon>Stenosarchaea group</taxon>
        <taxon>Halobacteria</taxon>
        <taxon>Halobacteriales</taxon>
        <taxon>Haloferacaceae</taxon>
        <taxon>Haloferax</taxon>
    </lineage>
</organism>
<reference evidence="2" key="1">
    <citation type="submission" date="2015-03" db="EMBL/GenBank/DDBJ databases">
        <authorList>
            <person name="Urmite Genomes"/>
        </authorList>
    </citation>
    <scope>NUCLEOTIDE SEQUENCE [LARGE SCALE GENOMIC DNA]</scope>
    <source>
        <strain evidence="2">Arc-Hr</strain>
    </source>
</reference>
<protein>
    <submittedName>
        <fullName evidence="1">Uncharacterized protein</fullName>
    </submittedName>
</protein>
<dbReference type="EMBL" id="CSTE01000005">
    <property type="protein sequence ID" value="CQR53044.1"/>
    <property type="molecule type" value="Genomic_DNA"/>
</dbReference>
<keyword evidence="2" id="KW-1185">Reference proteome</keyword>
<name>A0A0D6JVI4_9EURY</name>
<dbReference type="AlphaFoldDB" id="A0A0D6JVI4"/>
<gene>
    <name evidence="1" type="ORF">BN996_03430</name>
</gene>
<evidence type="ECO:0000313" key="1">
    <source>
        <dbReference type="EMBL" id="CQR53044.1"/>
    </source>
</evidence>